<reference evidence="1 2" key="1">
    <citation type="submission" date="2023-10" db="EMBL/GenBank/DDBJ databases">
        <title>Paenibacillus strain PFR10 Genome sequencing and assembly.</title>
        <authorList>
            <person name="Kim I."/>
        </authorList>
    </citation>
    <scope>NUCLEOTIDE SEQUENCE [LARGE SCALE GENOMIC DNA]</scope>
    <source>
        <strain evidence="1 2">PFR10</strain>
    </source>
</reference>
<gene>
    <name evidence="1" type="ORF">RQP52_23100</name>
</gene>
<sequence length="271" mass="32185">MKRTAFIHIRDSSDTLQKIHSLFEDRLDEISFQPSGLQIKTDEDRSGYQDLISLIKNENLSHTYAENREYTKQEMKEAAFFDVGVYYPWEHDALKDAEHYGTKYKFANDHCCEYCGKIQASELKLDVKKIRTKHFVQIKPELIITDYAKEVIESNQLTGCDILPASDYKNRNVQKVYQLVVKNVLPPLDDQVRFESYGHHPIICCECRFKGIIRSEMIYRKEEMEKFRDFNLTFEYLNVYETRLLIVSAKVKELFQKHKIKLYRPEPVRFI</sequence>
<evidence type="ECO:0000313" key="2">
    <source>
        <dbReference type="Proteomes" id="UP001260980"/>
    </source>
</evidence>
<comment type="caution">
    <text evidence="1">The sequence shown here is derived from an EMBL/GenBank/DDBJ whole genome shotgun (WGS) entry which is preliminary data.</text>
</comment>
<keyword evidence="2" id="KW-1185">Reference proteome</keyword>
<protein>
    <submittedName>
        <fullName evidence="1">Uncharacterized protein</fullName>
    </submittedName>
</protein>
<accession>A0ABU3RIA9</accession>
<organism evidence="1 2">
    <name type="scientific">Paenibacillus violae</name>
    <dbReference type="NCBI Taxonomy" id="3077234"/>
    <lineage>
        <taxon>Bacteria</taxon>
        <taxon>Bacillati</taxon>
        <taxon>Bacillota</taxon>
        <taxon>Bacilli</taxon>
        <taxon>Bacillales</taxon>
        <taxon>Paenibacillaceae</taxon>
        <taxon>Paenibacillus</taxon>
    </lineage>
</organism>
<evidence type="ECO:0000313" key="1">
    <source>
        <dbReference type="EMBL" id="MDU0203977.1"/>
    </source>
</evidence>
<dbReference type="EMBL" id="JAWCUD010000009">
    <property type="protein sequence ID" value="MDU0203977.1"/>
    <property type="molecule type" value="Genomic_DNA"/>
</dbReference>
<dbReference type="Proteomes" id="UP001260980">
    <property type="component" value="Unassembled WGS sequence"/>
</dbReference>
<dbReference type="RefSeq" id="WP_315954040.1">
    <property type="nucleotide sequence ID" value="NZ_JAWCUD010000009.1"/>
</dbReference>
<name>A0ABU3RIA9_9BACL</name>
<proteinExistence type="predicted"/>